<dbReference type="Gene3D" id="3.30.428.10">
    <property type="entry name" value="HIT-like"/>
    <property type="match status" value="1"/>
</dbReference>
<dbReference type="GO" id="GO:0003824">
    <property type="term" value="F:catalytic activity"/>
    <property type="evidence" value="ECO:0007669"/>
    <property type="project" value="InterPro"/>
</dbReference>
<name>A0AAN9BP89_9CAEN</name>
<reference evidence="5 6" key="1">
    <citation type="submission" date="2024-02" db="EMBL/GenBank/DDBJ databases">
        <title>Chromosome-scale genome assembly of the rough periwinkle Littorina saxatilis.</title>
        <authorList>
            <person name="De Jode A."/>
            <person name="Faria R."/>
            <person name="Formenti G."/>
            <person name="Sims Y."/>
            <person name="Smith T.P."/>
            <person name="Tracey A."/>
            <person name="Wood J.M.D."/>
            <person name="Zagrodzka Z.B."/>
            <person name="Johannesson K."/>
            <person name="Butlin R.K."/>
            <person name="Leder E.H."/>
        </authorList>
    </citation>
    <scope>NUCLEOTIDE SEQUENCE [LARGE SCALE GENOMIC DNA]</scope>
    <source>
        <strain evidence="5">Snail1</strain>
        <tissue evidence="5">Muscle</tissue>
    </source>
</reference>
<feature type="short sequence motif" description="Histidine triad motif" evidence="2 3">
    <location>
        <begin position="156"/>
        <end position="160"/>
    </location>
</feature>
<dbReference type="InterPro" id="IPR001310">
    <property type="entry name" value="Histidine_triad_HIT"/>
</dbReference>
<evidence type="ECO:0000259" key="4">
    <source>
        <dbReference type="PROSITE" id="PS51084"/>
    </source>
</evidence>
<proteinExistence type="predicted"/>
<keyword evidence="6" id="KW-1185">Reference proteome</keyword>
<dbReference type="PRINTS" id="PR00332">
    <property type="entry name" value="HISTRIAD"/>
</dbReference>
<dbReference type="Proteomes" id="UP001374579">
    <property type="component" value="Unassembled WGS sequence"/>
</dbReference>
<feature type="active site" description="Tele-AMP-histidine intermediate" evidence="1">
    <location>
        <position position="158"/>
    </location>
</feature>
<evidence type="ECO:0000313" key="6">
    <source>
        <dbReference type="Proteomes" id="UP001374579"/>
    </source>
</evidence>
<dbReference type="EMBL" id="JBAMIC010000004">
    <property type="protein sequence ID" value="KAK7107065.1"/>
    <property type="molecule type" value="Genomic_DNA"/>
</dbReference>
<dbReference type="Pfam" id="PF01230">
    <property type="entry name" value="HIT"/>
    <property type="match status" value="1"/>
</dbReference>
<evidence type="ECO:0000256" key="1">
    <source>
        <dbReference type="PIRSR" id="PIRSR601310-1"/>
    </source>
</evidence>
<dbReference type="FunFam" id="3.30.428.10:FF:000005">
    <property type="entry name" value="Histidine triad nucleotide-binding protein 1"/>
    <property type="match status" value="1"/>
</dbReference>
<organism evidence="5 6">
    <name type="scientific">Littorina saxatilis</name>
    <dbReference type="NCBI Taxonomy" id="31220"/>
    <lineage>
        <taxon>Eukaryota</taxon>
        <taxon>Metazoa</taxon>
        <taxon>Spiralia</taxon>
        <taxon>Lophotrochozoa</taxon>
        <taxon>Mollusca</taxon>
        <taxon>Gastropoda</taxon>
        <taxon>Caenogastropoda</taxon>
        <taxon>Littorinimorpha</taxon>
        <taxon>Littorinoidea</taxon>
        <taxon>Littorinidae</taxon>
        <taxon>Littorina</taxon>
    </lineage>
</organism>
<accession>A0AAN9BP89</accession>
<dbReference type="PROSITE" id="PS51084">
    <property type="entry name" value="HIT_2"/>
    <property type="match status" value="1"/>
</dbReference>
<dbReference type="SUPFAM" id="SSF54197">
    <property type="entry name" value="HIT-like"/>
    <property type="match status" value="1"/>
</dbReference>
<dbReference type="InterPro" id="IPR036265">
    <property type="entry name" value="HIT-like_sf"/>
</dbReference>
<evidence type="ECO:0000256" key="2">
    <source>
        <dbReference type="PIRSR" id="PIRSR601310-3"/>
    </source>
</evidence>
<dbReference type="InterPro" id="IPR011146">
    <property type="entry name" value="HIT-like"/>
</dbReference>
<dbReference type="AlphaFoldDB" id="A0AAN9BP89"/>
<evidence type="ECO:0000256" key="3">
    <source>
        <dbReference type="PROSITE-ProRule" id="PRU00464"/>
    </source>
</evidence>
<sequence>MASLLIRTMATKKFSCQLVSVVRCLTAASLSGHLIRGVHSTEHVCTDEVSKAKAASKSAGQPTIFSKILDKSIPADIIYEDSQCIAFRDVTPQAPVHFLVIPRKPIPGISDVTQEDEELLGHLLFVASQVAKDEKLEKGYRVVINNGPDGSQSVYHLHVHVMGGRQMTWPPG</sequence>
<dbReference type="PANTHER" id="PTHR23089">
    <property type="entry name" value="HISTIDINE TRIAD HIT PROTEIN"/>
    <property type="match status" value="1"/>
</dbReference>
<dbReference type="PROSITE" id="PS00892">
    <property type="entry name" value="HIT_1"/>
    <property type="match status" value="1"/>
</dbReference>
<protein>
    <recommendedName>
        <fullName evidence="4">HIT domain-containing protein</fullName>
    </recommendedName>
</protein>
<dbReference type="CDD" id="cd01276">
    <property type="entry name" value="PKCI_related"/>
    <property type="match status" value="1"/>
</dbReference>
<gene>
    <name evidence="5" type="ORF">V1264_015045</name>
</gene>
<evidence type="ECO:0000313" key="5">
    <source>
        <dbReference type="EMBL" id="KAK7107065.1"/>
    </source>
</evidence>
<feature type="domain" description="HIT" evidence="4">
    <location>
        <begin position="64"/>
        <end position="172"/>
    </location>
</feature>
<comment type="caution">
    <text evidence="5">The sequence shown here is derived from an EMBL/GenBank/DDBJ whole genome shotgun (WGS) entry which is preliminary data.</text>
</comment>
<dbReference type="InterPro" id="IPR019808">
    <property type="entry name" value="Histidine_triad_CS"/>
</dbReference>